<evidence type="ECO:0000256" key="4">
    <source>
        <dbReference type="ARBA" id="ARBA00017678"/>
    </source>
</evidence>
<keyword evidence="6" id="KW-0468">Viral matrix protein</keyword>
<evidence type="ECO:0000313" key="11">
    <source>
        <dbReference type="Proteomes" id="UP001263515"/>
    </source>
</evidence>
<evidence type="ECO:0000259" key="9">
    <source>
        <dbReference type="Pfam" id="PF23765"/>
    </source>
</evidence>
<protein>
    <recommendedName>
        <fullName evidence="4">Matrix protein</fullName>
    </recommendedName>
</protein>
<proteinExistence type="inferred from homology"/>
<name>A0AAE8XV98_9MONO</name>
<accession>A0AAE8XV98</accession>
<feature type="domain" description="Matrix protein C-terminal Paramyxoviridae" evidence="9">
    <location>
        <begin position="188"/>
        <end position="348"/>
    </location>
</feature>
<comment type="subcellular location">
    <subcellularLocation>
        <location evidence="2">Virion</location>
    </subcellularLocation>
</comment>
<dbReference type="InterPro" id="IPR042539">
    <property type="entry name" value="Matrix_C"/>
</dbReference>
<comment type="function">
    <text evidence="1">The M protein has a crucial role in virus assembly and interacts with the RNP complex as well as with the viral membrane.</text>
</comment>
<feature type="region of interest" description="Disordered" evidence="7">
    <location>
        <begin position="364"/>
        <end position="383"/>
    </location>
</feature>
<dbReference type="Gene3D" id="2.70.20.50">
    <property type="entry name" value="Viral matrix protein, N-terminal domain"/>
    <property type="match status" value="1"/>
</dbReference>
<dbReference type="GO" id="GO:0044423">
    <property type="term" value="C:virion component"/>
    <property type="evidence" value="ECO:0007669"/>
    <property type="project" value="UniProtKB-KW"/>
</dbReference>
<comment type="similarity">
    <text evidence="3">Belongs to the morbillivirus/respirovirus/rubulavirus M protein family.</text>
</comment>
<reference evidence="10" key="1">
    <citation type="submission" date="2021-05" db="EMBL/GenBank/DDBJ databases">
        <title>Comparation of mammalian active virome structures and with host-virus interactions in sympatric communities.</title>
        <authorList>
            <person name="Tan Z."/>
            <person name="Nie F.-Y."/>
            <person name="Zhang Y.-Z."/>
        </authorList>
    </citation>
    <scope>NUCLEOTIDE SEQUENCE</scope>
    <source>
        <strain evidence="10">WFB_Rsin</strain>
    </source>
</reference>
<evidence type="ECO:0000313" key="10">
    <source>
        <dbReference type="EMBL" id="UBB42362.1"/>
    </source>
</evidence>
<dbReference type="GO" id="GO:0039660">
    <property type="term" value="F:structural constituent of virion"/>
    <property type="evidence" value="ECO:0007669"/>
    <property type="project" value="UniProtKB-KW"/>
</dbReference>
<evidence type="ECO:0000256" key="2">
    <source>
        <dbReference type="ARBA" id="ARBA00004328"/>
    </source>
</evidence>
<dbReference type="Proteomes" id="UP001263515">
    <property type="component" value="Segment"/>
</dbReference>
<dbReference type="Gene3D" id="2.70.20.60">
    <property type="entry name" value="Viral matrix protein, C-terminal domain"/>
    <property type="match status" value="1"/>
</dbReference>
<dbReference type="InterPro" id="IPR042540">
    <property type="entry name" value="Matrix_N"/>
</dbReference>
<evidence type="ECO:0000256" key="6">
    <source>
        <dbReference type="ARBA" id="ARBA00023311"/>
    </source>
</evidence>
<dbReference type="GO" id="GO:0019068">
    <property type="term" value="P:virion assembly"/>
    <property type="evidence" value="ECO:0007669"/>
    <property type="project" value="InterPro"/>
</dbReference>
<evidence type="ECO:0000256" key="3">
    <source>
        <dbReference type="ARBA" id="ARBA00008405"/>
    </source>
</evidence>
<dbReference type="Pfam" id="PF00661">
    <property type="entry name" value="Matrix_Paramyxo_N"/>
    <property type="match status" value="1"/>
</dbReference>
<dbReference type="Pfam" id="PF23765">
    <property type="entry name" value="Matrix_Paramyxo_C"/>
    <property type="match status" value="1"/>
</dbReference>
<keyword evidence="11" id="KW-1185">Reference proteome</keyword>
<evidence type="ECO:0000256" key="7">
    <source>
        <dbReference type="SAM" id="MobiDB-lite"/>
    </source>
</evidence>
<dbReference type="EMBL" id="MZ328287">
    <property type="protein sequence ID" value="UBB42362.1"/>
    <property type="molecule type" value="Viral_cRNA"/>
</dbReference>
<dbReference type="InterPro" id="IPR000982">
    <property type="entry name" value="Matrix_Paramyxo_N"/>
</dbReference>
<evidence type="ECO:0000256" key="1">
    <source>
        <dbReference type="ARBA" id="ARBA00002926"/>
    </source>
</evidence>
<feature type="domain" description="Matrix protein N-terminal" evidence="8">
    <location>
        <begin position="16"/>
        <end position="183"/>
    </location>
</feature>
<evidence type="ECO:0000259" key="8">
    <source>
        <dbReference type="Pfam" id="PF00661"/>
    </source>
</evidence>
<keyword evidence="5" id="KW-0946">Virion</keyword>
<dbReference type="InterPro" id="IPR055413">
    <property type="entry name" value="Matrix_Paramyxo_C"/>
</dbReference>
<sequence length="383" mass="42683">MAPTQSKICIANCAETHEKTLRSFPIEVDKGPNGEKLLVKQIRVRTLGHADHASESICFLNSYGFIKEIEKSKEFIREGDGKDNKIIVTACMLPFGAGPNISSPKNLLESMGEVAVNVRKTAGAKEQVIFQLVRASTTLRGFQFTHDRFTCVSSDKFIKSPSKMVAGTNYCYVITFLSLTYCPVSQKFKVPRPILNLRTPRMRSVHLEIILKIMCAADSPIKKTLIVDEAGGDPKASVWIHLCNFYKGRSITKTYDEAYFADKCRRLLLNVGISDLWGPTIVVHARGKIPKAASIYFNQHGWALHPIADAAPALSKQLWSVGCEIIEVNAILQGSDFAGLLDSPDIVHRKIKIDHRRASYPSGKWNPFKKTASSPDVREELQY</sequence>
<organism evidence="10 11">
    <name type="scientific">Wufeng Rhinolophus sinicus rubulavirus 1</name>
    <dbReference type="NCBI Taxonomy" id="2877512"/>
    <lineage>
        <taxon>Viruses</taxon>
        <taxon>Riboviria</taxon>
        <taxon>Orthornavirae</taxon>
        <taxon>Negarnaviricota</taxon>
        <taxon>Haploviricotina</taxon>
        <taxon>Monjiviricetes</taxon>
        <taxon>Mononegavirales</taxon>
        <taxon>Paramyxoviridae</taxon>
        <taxon>Rubulavirinae</taxon>
        <taxon>Orthorubulavirus</taxon>
        <taxon>Orthorubulavirus rhinolophi</taxon>
    </lineage>
</organism>
<evidence type="ECO:0000256" key="5">
    <source>
        <dbReference type="ARBA" id="ARBA00022844"/>
    </source>
</evidence>